<dbReference type="STRING" id="1064592.G0VKB3"/>
<dbReference type="SUPFAM" id="SSF57850">
    <property type="entry name" value="RING/U-box"/>
    <property type="match status" value="1"/>
</dbReference>
<dbReference type="GO" id="GO:0004861">
    <property type="term" value="F:cyclin-dependent protein serine/threonine kinase inhibitor activity"/>
    <property type="evidence" value="ECO:0007669"/>
    <property type="project" value="EnsemblFungi"/>
</dbReference>
<dbReference type="OMA" id="FIGMINK"/>
<organism evidence="4 5">
    <name type="scientific">Naumovozyma castellii</name>
    <name type="common">Yeast</name>
    <name type="synonym">Saccharomyces castellii</name>
    <dbReference type="NCBI Taxonomy" id="27288"/>
    <lineage>
        <taxon>Eukaryota</taxon>
        <taxon>Fungi</taxon>
        <taxon>Dikarya</taxon>
        <taxon>Ascomycota</taxon>
        <taxon>Saccharomycotina</taxon>
        <taxon>Saccharomycetes</taxon>
        <taxon>Saccharomycetales</taxon>
        <taxon>Saccharomycetaceae</taxon>
        <taxon>Naumovozyma</taxon>
    </lineage>
</organism>
<feature type="domain" description="RING-type" evidence="3">
    <location>
        <begin position="201"/>
        <end position="251"/>
    </location>
</feature>
<dbReference type="RefSeq" id="XP_003678289.1">
    <property type="nucleotide sequence ID" value="XM_003678241.1"/>
</dbReference>
<evidence type="ECO:0000313" key="5">
    <source>
        <dbReference type="Proteomes" id="UP000001640"/>
    </source>
</evidence>
<accession>G0VKB3</accession>
<evidence type="ECO:0000313" key="4">
    <source>
        <dbReference type="EMBL" id="CCC71947.1"/>
    </source>
</evidence>
<dbReference type="AlphaFoldDB" id="G0VKB3"/>
<feature type="compositionally biased region" description="Polar residues" evidence="2">
    <location>
        <begin position="96"/>
        <end position="106"/>
    </location>
</feature>
<dbReference type="GO" id="GO:0043332">
    <property type="term" value="C:mating projection tip"/>
    <property type="evidence" value="ECO:0007669"/>
    <property type="project" value="EnsemblFungi"/>
</dbReference>
<feature type="region of interest" description="Disordered" evidence="2">
    <location>
        <begin position="1"/>
        <end position="26"/>
    </location>
</feature>
<dbReference type="GO" id="GO:0005634">
    <property type="term" value="C:nucleus"/>
    <property type="evidence" value="ECO:0007669"/>
    <property type="project" value="EnsemblFungi"/>
</dbReference>
<dbReference type="HOGENOM" id="CLU_341046_0_0_1"/>
<keyword evidence="1" id="KW-0863">Zinc-finger</keyword>
<reference evidence="4 5" key="1">
    <citation type="journal article" date="2011" name="Proc. Natl. Acad. Sci. U.S.A.">
        <title>Evolutionary erosion of yeast sex chromosomes by mating-type switching accidents.</title>
        <authorList>
            <person name="Gordon J.L."/>
            <person name="Armisen D."/>
            <person name="Proux-Wera E."/>
            <person name="Oheigeartaigh S.S."/>
            <person name="Byrne K.P."/>
            <person name="Wolfe K.H."/>
        </authorList>
    </citation>
    <scope>NUCLEOTIDE SEQUENCE [LARGE SCALE GENOMIC DNA]</scope>
    <source>
        <strain evidence="5">ATCC 76901 / BCRC 22586 / CBS 4309 / NBRC 1992 / NRRL Y-12630</strain>
    </source>
</reference>
<dbReference type="GeneID" id="96905634"/>
<dbReference type="GO" id="GO:0005737">
    <property type="term" value="C:cytoplasm"/>
    <property type="evidence" value="ECO:0007669"/>
    <property type="project" value="EnsemblFungi"/>
</dbReference>
<dbReference type="Gene3D" id="3.30.40.10">
    <property type="entry name" value="Zinc/RING finger domain, C3HC4 (zinc finger)"/>
    <property type="match status" value="1"/>
</dbReference>
<evidence type="ECO:0000256" key="1">
    <source>
        <dbReference type="PROSITE-ProRule" id="PRU00175"/>
    </source>
</evidence>
<dbReference type="InParanoid" id="G0VKB3"/>
<dbReference type="OrthoDB" id="299997at2759"/>
<dbReference type="GO" id="GO:0043577">
    <property type="term" value="P:chemotropism"/>
    <property type="evidence" value="ECO:0007669"/>
    <property type="project" value="EnsemblFungi"/>
</dbReference>
<dbReference type="EMBL" id="HE576760">
    <property type="protein sequence ID" value="CCC71947.1"/>
    <property type="molecule type" value="Genomic_DNA"/>
</dbReference>
<evidence type="ECO:0000256" key="2">
    <source>
        <dbReference type="SAM" id="MobiDB-lite"/>
    </source>
</evidence>
<keyword evidence="5" id="KW-1185">Reference proteome</keyword>
<feature type="compositionally biased region" description="Basic and acidic residues" evidence="2">
    <location>
        <begin position="10"/>
        <end position="25"/>
    </location>
</feature>
<dbReference type="PROSITE" id="PS50089">
    <property type="entry name" value="ZF_RING_2"/>
    <property type="match status" value="1"/>
</dbReference>
<protein>
    <recommendedName>
        <fullName evidence="3">RING-type domain-containing protein</fullName>
    </recommendedName>
</protein>
<dbReference type="GO" id="GO:0008270">
    <property type="term" value="F:zinc ion binding"/>
    <property type="evidence" value="ECO:0007669"/>
    <property type="project" value="UniProtKB-KW"/>
</dbReference>
<feature type="region of interest" description="Disordered" evidence="2">
    <location>
        <begin position="74"/>
        <end position="106"/>
    </location>
</feature>
<sequence>MQLKTPTRLNYEKKLHSPPSLERENGWQTPTKFLRNLSGKVFRSKTPEINKGKFENEKASSGLYTPALGLKMSKRSNVPKPLDLTKPLSPPPSLRKQISLSRSGSTVGSLKNEDFFSLDSPVNLRSKTGLSYNNTSRNLTSSLMQESLSDGSTLNNEGILLCADTEDGPYLEEDSPTYLSSFARNVRMTKAGPKRFVGNKCSLCEEMISSTFKGEKIVELECDHISHYQCYITVFDSVYLDEVMPTCRVCNKMVKPKDDELLQDMTSRVLSGDISSDGEMSSSTLGTTEQWIDLKSAKTFDGKFPAFTPRDQVIRTADITSNGFRTPSLSRFDNEQVSPFHGGCNSPLVEEIVPIYDPFKEEIVALDCKMQNEPKLRLGKTEDDKLVLSVLIPGQKQNSIEKDKDIHEDEDDMSVEAIEFLSTQAENLIKKSIGLDEPLGKLCIFEELQFSTDDDHWTNVIGYLFSSYLLLIDVRTQLIVGKIPTEQISKVTQITKGNLMIDLKSTVLPEIYLKFEGTSVDQSLVDKWKYYLEHRDEYPGLNYVTSMSWTVLPETLVSEINKCIAPRSTRHPWDSETCETSLEVIVCLNLCSSIDTPDHERDVMNSLRSIFNSLKDDDLFGLVTVGKDGSGERGEFGTFIGTVEKKWDGWNDIFEELELTFYQDNKFFQDCNVEKLEMLRTCTRIANMSTRPLDLNNSVAYQRHVIMLRESHESTEEESLKILRMKDVLEHDHSVALLEIEPEPERADGNAVLASPLQKLIENLHGAMLFDLNVNLLERKICFGNMRSGEEKTLPLDGIHLHELADDGTNCSVQWFDGQTHHKLERRITATHN</sequence>
<dbReference type="GO" id="GO:0000751">
    <property type="term" value="P:mitotic cell cycle G1 arrest in response to pheromone"/>
    <property type="evidence" value="ECO:0007669"/>
    <property type="project" value="EnsemblFungi"/>
</dbReference>
<name>G0VKB3_NAUCA</name>
<keyword evidence="1" id="KW-0479">Metal-binding</keyword>
<dbReference type="InterPro" id="IPR013083">
    <property type="entry name" value="Znf_RING/FYVE/PHD"/>
</dbReference>
<dbReference type="FunCoup" id="G0VKB3">
    <property type="interactions" value="277"/>
</dbReference>
<dbReference type="GO" id="GO:0120171">
    <property type="term" value="C:Cdc24p-Far1p-Gbetagamma complex"/>
    <property type="evidence" value="ECO:0007669"/>
    <property type="project" value="EnsemblFungi"/>
</dbReference>
<dbReference type="InterPro" id="IPR001841">
    <property type="entry name" value="Znf_RING"/>
</dbReference>
<evidence type="ECO:0000259" key="3">
    <source>
        <dbReference type="PROSITE" id="PS50089"/>
    </source>
</evidence>
<dbReference type="Proteomes" id="UP000001640">
    <property type="component" value="Chromosome 9"/>
</dbReference>
<reference key="2">
    <citation type="submission" date="2011-08" db="EMBL/GenBank/DDBJ databases">
        <title>Genome sequence of Naumovozyma castellii.</title>
        <authorList>
            <person name="Gordon J.L."/>
            <person name="Armisen D."/>
            <person name="Proux-Wera E."/>
            <person name="OhEigeartaigh S.S."/>
            <person name="Byrne K.P."/>
            <person name="Wolfe K.H."/>
        </authorList>
    </citation>
    <scope>NUCLEOTIDE SEQUENCE</scope>
    <source>
        <strain>Type strain:CBS 4309</strain>
    </source>
</reference>
<keyword evidence="1" id="KW-0862">Zinc</keyword>
<dbReference type="eggNOG" id="ENOG502QSDX">
    <property type="taxonomic scope" value="Eukaryota"/>
</dbReference>
<dbReference type="KEGG" id="ncs:NCAS_0I02790"/>
<dbReference type="GO" id="GO:0051457">
    <property type="term" value="P:maintenance of protein location in nucleus"/>
    <property type="evidence" value="ECO:0007669"/>
    <property type="project" value="EnsemblFungi"/>
</dbReference>
<gene>
    <name evidence="4" type="primary">NCAS0I02790</name>
    <name evidence="4" type="ordered locus">NCAS_0I02790</name>
</gene>
<proteinExistence type="predicted"/>